<organism evidence="1 2">
    <name type="scientific">Streptomyces mimosae</name>
    <dbReference type="NCBI Taxonomy" id="2586635"/>
    <lineage>
        <taxon>Bacteria</taxon>
        <taxon>Bacillati</taxon>
        <taxon>Actinomycetota</taxon>
        <taxon>Actinomycetes</taxon>
        <taxon>Kitasatosporales</taxon>
        <taxon>Streptomycetaceae</taxon>
        <taxon>Streptomyces</taxon>
    </lineage>
</organism>
<protein>
    <submittedName>
        <fullName evidence="1">HAD family phosphatase</fullName>
    </submittedName>
</protein>
<dbReference type="EMBL" id="VDLY02000015">
    <property type="protein sequence ID" value="KAB8162276.1"/>
    <property type="molecule type" value="Genomic_DNA"/>
</dbReference>
<gene>
    <name evidence="1" type="ORF">FH607_022590</name>
</gene>
<dbReference type="RefSeq" id="WP_139671635.1">
    <property type="nucleotide sequence ID" value="NZ_VDLY02000015.1"/>
</dbReference>
<keyword evidence="2" id="KW-1185">Reference proteome</keyword>
<dbReference type="OrthoDB" id="330583at2"/>
<dbReference type="InterPro" id="IPR023214">
    <property type="entry name" value="HAD_sf"/>
</dbReference>
<dbReference type="Gene3D" id="3.40.50.1000">
    <property type="entry name" value="HAD superfamily/HAD-like"/>
    <property type="match status" value="1"/>
</dbReference>
<proteinExistence type="predicted"/>
<evidence type="ECO:0000313" key="2">
    <source>
        <dbReference type="Proteomes" id="UP000314251"/>
    </source>
</evidence>
<dbReference type="Proteomes" id="UP000314251">
    <property type="component" value="Unassembled WGS sequence"/>
</dbReference>
<dbReference type="SUPFAM" id="SSF56784">
    <property type="entry name" value="HAD-like"/>
    <property type="match status" value="1"/>
</dbReference>
<accession>A0A5N6A2Y1</accession>
<reference evidence="1" key="1">
    <citation type="submission" date="2019-10" db="EMBL/GenBank/DDBJ databases">
        <title>Nonomuraea sp. nov., isolated from Phyllanthus amarus.</title>
        <authorList>
            <person name="Klykleung N."/>
            <person name="Tanasupawat S."/>
        </authorList>
    </citation>
    <scope>NUCLEOTIDE SEQUENCE [LARGE SCALE GENOMIC DNA]</scope>
    <source>
        <strain evidence="1">3MP-10</strain>
    </source>
</reference>
<sequence>MTGRLHHLRHAAVNIDGVLLTDTFSPLIHRFITSRGGAYSAEVERRVFSQRRRDAGWALAEAVPQEMTGPQALAAYFAERAAHLAEHPVEIAEGARALLERLRAAGLRLVCYGGLGREHFDEHLGAFTELFDDPVYFCTNDVRPGLREITERLGLRHGEVLFVDDVARVAEEARRLGAPFVGVPSSYPHSHQGELMRRAGVRHLVRALGGIDAALLRAVDGEAAAGTLWADPATDGRARPLAGAAS</sequence>
<dbReference type="InterPro" id="IPR036412">
    <property type="entry name" value="HAD-like_sf"/>
</dbReference>
<evidence type="ECO:0000313" key="1">
    <source>
        <dbReference type="EMBL" id="KAB8162276.1"/>
    </source>
</evidence>
<dbReference type="AlphaFoldDB" id="A0A5N6A2Y1"/>
<name>A0A5N6A2Y1_9ACTN</name>
<comment type="caution">
    <text evidence="1">The sequence shown here is derived from an EMBL/GenBank/DDBJ whole genome shotgun (WGS) entry which is preliminary data.</text>
</comment>